<name>A0A6G1KFX3_9PLEO</name>
<accession>A0A6G1KFX3</accession>
<evidence type="ECO:0000313" key="2">
    <source>
        <dbReference type="Proteomes" id="UP000799428"/>
    </source>
</evidence>
<organism evidence="1 2">
    <name type="scientific">Pleomassaria siparia CBS 279.74</name>
    <dbReference type="NCBI Taxonomy" id="1314801"/>
    <lineage>
        <taxon>Eukaryota</taxon>
        <taxon>Fungi</taxon>
        <taxon>Dikarya</taxon>
        <taxon>Ascomycota</taxon>
        <taxon>Pezizomycotina</taxon>
        <taxon>Dothideomycetes</taxon>
        <taxon>Pleosporomycetidae</taxon>
        <taxon>Pleosporales</taxon>
        <taxon>Pleomassariaceae</taxon>
        <taxon>Pleomassaria</taxon>
    </lineage>
</organism>
<evidence type="ECO:0000313" key="1">
    <source>
        <dbReference type="EMBL" id="KAF2711724.1"/>
    </source>
</evidence>
<proteinExistence type="predicted"/>
<protein>
    <submittedName>
        <fullName evidence="1">Uncharacterized protein</fullName>
    </submittedName>
</protein>
<keyword evidence="2" id="KW-1185">Reference proteome</keyword>
<dbReference type="AlphaFoldDB" id="A0A6G1KFX3"/>
<sequence length="172" mass="18617">MFHMQQPARAYACDDGERGSAWIPCAAPSMAPSPHAPLLRTAPRTSGVRVLCTLYCMYMCMLYGMTQGKETGKKSSFFLGVIQVARSRIDAVSVAISSIFALCCSAQYQTMGTPFTSSDHSDRRRQANQCGPRQGPFIGAGLTSHVVEFACLHATRASPCSPKRVEAARSVM</sequence>
<dbReference type="EMBL" id="MU005767">
    <property type="protein sequence ID" value="KAF2711724.1"/>
    <property type="molecule type" value="Genomic_DNA"/>
</dbReference>
<gene>
    <name evidence="1" type="ORF">K504DRAFT_227955</name>
</gene>
<reference evidence="1" key="1">
    <citation type="journal article" date="2020" name="Stud. Mycol.">
        <title>101 Dothideomycetes genomes: a test case for predicting lifestyles and emergence of pathogens.</title>
        <authorList>
            <person name="Haridas S."/>
            <person name="Albert R."/>
            <person name="Binder M."/>
            <person name="Bloem J."/>
            <person name="Labutti K."/>
            <person name="Salamov A."/>
            <person name="Andreopoulos B."/>
            <person name="Baker S."/>
            <person name="Barry K."/>
            <person name="Bills G."/>
            <person name="Bluhm B."/>
            <person name="Cannon C."/>
            <person name="Castanera R."/>
            <person name="Culley D."/>
            <person name="Daum C."/>
            <person name="Ezra D."/>
            <person name="Gonzalez J."/>
            <person name="Henrissat B."/>
            <person name="Kuo A."/>
            <person name="Liang C."/>
            <person name="Lipzen A."/>
            <person name="Lutzoni F."/>
            <person name="Magnuson J."/>
            <person name="Mondo S."/>
            <person name="Nolan M."/>
            <person name="Ohm R."/>
            <person name="Pangilinan J."/>
            <person name="Park H.-J."/>
            <person name="Ramirez L."/>
            <person name="Alfaro M."/>
            <person name="Sun H."/>
            <person name="Tritt A."/>
            <person name="Yoshinaga Y."/>
            <person name="Zwiers L.-H."/>
            <person name="Turgeon B."/>
            <person name="Goodwin S."/>
            <person name="Spatafora J."/>
            <person name="Crous P."/>
            <person name="Grigoriev I."/>
        </authorList>
    </citation>
    <scope>NUCLEOTIDE SEQUENCE</scope>
    <source>
        <strain evidence="1">CBS 279.74</strain>
    </source>
</reference>
<dbReference type="Proteomes" id="UP000799428">
    <property type="component" value="Unassembled WGS sequence"/>
</dbReference>